<reference evidence="8 9" key="1">
    <citation type="submission" date="2020-08" db="EMBL/GenBank/DDBJ databases">
        <title>Streptomyces sp. PSKA01 genome sequencing and assembly.</title>
        <authorList>
            <person name="Mandal S."/>
            <person name="Maiti P.K."/>
            <person name="Das P."/>
        </authorList>
    </citation>
    <scope>NUCLEOTIDE SEQUENCE [LARGE SCALE GENOMIC DNA]</scope>
    <source>
        <strain evidence="8 9">PSKA01</strain>
    </source>
</reference>
<dbReference type="SUPFAM" id="SSF46894">
    <property type="entry name" value="C-terminal effector domain of the bipartite response regulators"/>
    <property type="match status" value="1"/>
</dbReference>
<keyword evidence="5" id="KW-0804">Transcription</keyword>
<gene>
    <name evidence="8" type="ORF">H4N64_19070</name>
</gene>
<keyword evidence="4 6" id="KW-0238">DNA-binding</keyword>
<evidence type="ECO:0000256" key="3">
    <source>
        <dbReference type="ARBA" id="ARBA00023015"/>
    </source>
</evidence>
<feature type="domain" description="OmpR/PhoB-type" evidence="7">
    <location>
        <begin position="4"/>
        <end position="104"/>
    </location>
</feature>
<name>A0A7X1MA18_9ACTN</name>
<evidence type="ECO:0000256" key="4">
    <source>
        <dbReference type="ARBA" id="ARBA00023125"/>
    </source>
</evidence>
<dbReference type="InterPro" id="IPR011990">
    <property type="entry name" value="TPR-like_helical_dom_sf"/>
</dbReference>
<evidence type="ECO:0000259" key="7">
    <source>
        <dbReference type="PROSITE" id="PS51755"/>
    </source>
</evidence>
<dbReference type="GO" id="GO:0006355">
    <property type="term" value="P:regulation of DNA-templated transcription"/>
    <property type="evidence" value="ECO:0007669"/>
    <property type="project" value="InterPro"/>
</dbReference>
<dbReference type="GO" id="GO:0003677">
    <property type="term" value="F:DNA binding"/>
    <property type="evidence" value="ECO:0007669"/>
    <property type="project" value="UniProtKB-UniRule"/>
</dbReference>
<evidence type="ECO:0000256" key="5">
    <source>
        <dbReference type="ARBA" id="ARBA00023163"/>
    </source>
</evidence>
<dbReference type="GO" id="GO:0000160">
    <property type="term" value="P:phosphorelay signal transduction system"/>
    <property type="evidence" value="ECO:0007669"/>
    <property type="project" value="UniProtKB-KW"/>
</dbReference>
<keyword evidence="9" id="KW-1185">Reference proteome</keyword>
<dbReference type="Pfam" id="PF00486">
    <property type="entry name" value="Trans_reg_C"/>
    <property type="match status" value="1"/>
</dbReference>
<dbReference type="InterPro" id="IPR016032">
    <property type="entry name" value="Sig_transdc_resp-reg_C-effctor"/>
</dbReference>
<dbReference type="RefSeq" id="WP_186283566.1">
    <property type="nucleotide sequence ID" value="NZ_JACMSF010000019.1"/>
</dbReference>
<dbReference type="InterPro" id="IPR051677">
    <property type="entry name" value="AfsR-DnrI-RedD_regulator"/>
</dbReference>
<comment type="similarity">
    <text evidence="1">Belongs to the AfsR/DnrI/RedD regulatory family.</text>
</comment>
<organism evidence="8 9">
    <name type="scientific">Streptomyces cupreus</name>
    <dbReference type="NCBI Taxonomy" id="2759956"/>
    <lineage>
        <taxon>Bacteria</taxon>
        <taxon>Bacillati</taxon>
        <taxon>Actinomycetota</taxon>
        <taxon>Actinomycetes</taxon>
        <taxon>Kitasatosporales</taxon>
        <taxon>Streptomycetaceae</taxon>
        <taxon>Streptomyces</taxon>
    </lineage>
</organism>
<dbReference type="Proteomes" id="UP000584670">
    <property type="component" value="Unassembled WGS sequence"/>
</dbReference>
<evidence type="ECO:0000256" key="6">
    <source>
        <dbReference type="PROSITE-ProRule" id="PRU01091"/>
    </source>
</evidence>
<proteinExistence type="inferred from homology"/>
<protein>
    <submittedName>
        <fullName evidence="8">AfsR/SARP family transcriptional regulator</fullName>
    </submittedName>
</protein>
<dbReference type="PANTHER" id="PTHR35807:SF1">
    <property type="entry name" value="TRANSCRIPTIONAL REGULATOR REDD"/>
    <property type="match status" value="1"/>
</dbReference>
<dbReference type="AlphaFoldDB" id="A0A7X1MA18"/>
<dbReference type="SMART" id="SM00862">
    <property type="entry name" value="Trans_reg_C"/>
    <property type="match status" value="1"/>
</dbReference>
<dbReference type="SMART" id="SM01043">
    <property type="entry name" value="BTAD"/>
    <property type="match status" value="1"/>
</dbReference>
<feature type="DNA-binding region" description="OmpR/PhoB-type" evidence="6">
    <location>
        <begin position="4"/>
        <end position="104"/>
    </location>
</feature>
<dbReference type="InterPro" id="IPR005158">
    <property type="entry name" value="BTAD"/>
</dbReference>
<dbReference type="PROSITE" id="PS51755">
    <property type="entry name" value="OMPR_PHOB"/>
    <property type="match status" value="1"/>
</dbReference>
<accession>A0A7X1MA18</accession>
<evidence type="ECO:0000313" key="9">
    <source>
        <dbReference type="Proteomes" id="UP000584670"/>
    </source>
</evidence>
<evidence type="ECO:0000313" key="8">
    <source>
        <dbReference type="EMBL" id="MBC2903682.1"/>
    </source>
</evidence>
<dbReference type="EMBL" id="JACMSF010000019">
    <property type="protein sequence ID" value="MBC2903682.1"/>
    <property type="molecule type" value="Genomic_DNA"/>
</dbReference>
<dbReference type="InterPro" id="IPR001867">
    <property type="entry name" value="OmpR/PhoB-type_DNA-bd"/>
</dbReference>
<comment type="caution">
    <text evidence="8">The sequence shown here is derived from an EMBL/GenBank/DDBJ whole genome shotgun (WGS) entry which is preliminary data.</text>
</comment>
<sequence>MSPHPVQTCRPLRYEVLGRLRVTRDDIDLTPAPPKIAKLLALLVVRAGEPLPGGRLLAELWEDRPPRCAVASLRVYISQLRKLLGAPGEESPIITAPRGYILAVGRDRIDAREFELLYRKGRSRFLAADFKAAFSLLREAQGLWRGPVLEGMSYSMDLTSFAAVAEEKRLNCTELGIDAALALGRHHEVIEELGGLLVQHPLREPFYRQLMIALYRAGRQGDALGVYRRAREVIRTELGVEPGPPLRSAQQAILRADVARLGVTGAVSFRG</sequence>
<dbReference type="Pfam" id="PF03704">
    <property type="entry name" value="BTAD"/>
    <property type="match status" value="1"/>
</dbReference>
<dbReference type="CDD" id="cd15831">
    <property type="entry name" value="BTAD"/>
    <property type="match status" value="1"/>
</dbReference>
<evidence type="ECO:0000256" key="2">
    <source>
        <dbReference type="ARBA" id="ARBA00023012"/>
    </source>
</evidence>
<keyword evidence="2" id="KW-0902">Two-component regulatory system</keyword>
<evidence type="ECO:0000256" key="1">
    <source>
        <dbReference type="ARBA" id="ARBA00005820"/>
    </source>
</evidence>
<dbReference type="InterPro" id="IPR036388">
    <property type="entry name" value="WH-like_DNA-bd_sf"/>
</dbReference>
<dbReference type="SUPFAM" id="SSF48452">
    <property type="entry name" value="TPR-like"/>
    <property type="match status" value="1"/>
</dbReference>
<dbReference type="PANTHER" id="PTHR35807">
    <property type="entry name" value="TRANSCRIPTIONAL REGULATOR REDD-RELATED"/>
    <property type="match status" value="1"/>
</dbReference>
<dbReference type="Gene3D" id="1.25.40.10">
    <property type="entry name" value="Tetratricopeptide repeat domain"/>
    <property type="match status" value="1"/>
</dbReference>
<dbReference type="Gene3D" id="1.10.10.10">
    <property type="entry name" value="Winged helix-like DNA-binding domain superfamily/Winged helix DNA-binding domain"/>
    <property type="match status" value="1"/>
</dbReference>
<keyword evidence="3" id="KW-0805">Transcription regulation</keyword>